<dbReference type="PANTHER" id="PTHR23131">
    <property type="entry name" value="ENDORIBONUCLEASE LACTB2"/>
    <property type="match status" value="1"/>
</dbReference>
<reference evidence="2 3" key="1">
    <citation type="submission" date="2024-01" db="EMBL/GenBank/DDBJ databases">
        <title>novel species in genus Adlercreutzia.</title>
        <authorList>
            <person name="Liu X."/>
        </authorList>
    </citation>
    <scope>NUCLEOTIDE SEQUENCE [LARGE SCALE GENOMIC DNA]</scope>
    <source>
        <strain evidence="2 3">R7</strain>
    </source>
</reference>
<gene>
    <name evidence="2" type="ORF">VIN30_05105</name>
</gene>
<dbReference type="InterPro" id="IPR041516">
    <property type="entry name" value="LACTB2_WH"/>
</dbReference>
<dbReference type="InterPro" id="IPR050662">
    <property type="entry name" value="Sec-metab_biosynth-thioest"/>
</dbReference>
<dbReference type="SUPFAM" id="SSF56281">
    <property type="entry name" value="Metallo-hydrolase/oxidoreductase"/>
    <property type="match status" value="1"/>
</dbReference>
<dbReference type="InterPro" id="IPR036866">
    <property type="entry name" value="RibonucZ/Hydroxyglut_hydro"/>
</dbReference>
<name>A0ABU6IHA0_9ACTN</name>
<accession>A0ABU6IHA0</accession>
<feature type="domain" description="Metallo-beta-lactamase" evidence="1">
    <location>
        <begin position="34"/>
        <end position="194"/>
    </location>
</feature>
<dbReference type="Proteomes" id="UP001349994">
    <property type="component" value="Unassembled WGS sequence"/>
</dbReference>
<evidence type="ECO:0000313" key="3">
    <source>
        <dbReference type="Proteomes" id="UP001349994"/>
    </source>
</evidence>
<dbReference type="InterPro" id="IPR036388">
    <property type="entry name" value="WH-like_DNA-bd_sf"/>
</dbReference>
<keyword evidence="3" id="KW-1185">Reference proteome</keyword>
<comment type="caution">
    <text evidence="2">The sequence shown here is derived from an EMBL/GenBank/DDBJ whole genome shotgun (WGS) entry which is preliminary data.</text>
</comment>
<dbReference type="PANTHER" id="PTHR23131:SF0">
    <property type="entry name" value="ENDORIBONUCLEASE LACTB2"/>
    <property type="match status" value="1"/>
</dbReference>
<sequence>MAPVRPHTPEDGAMVGRHAQCVRHDNASPLTYRGTNTWVLANPAECTGVVVDPGPDEAGCLEHIVRACEQRGLEVRAVLLTHDHADHAGCAAAAGERFGAPVLGLRDGSLRPGPLAIDGVDLPMEVLALPGHSSDSVGFYVPDGDLIVTGDVLFAQSPTMVCWPDGRMGDYLASLDALAHFVVAQGVQRLCTAHGAVIEDPRQRIEAARAHRTRRLNQVVAAVRSGIPADAPALVEAIYNDVAPDLHDAAVRSVNAQLRYAYDEGLLQERGTL</sequence>
<dbReference type="RefSeq" id="WP_326423591.1">
    <property type="nucleotide sequence ID" value="NZ_JAYMFF010000009.1"/>
</dbReference>
<dbReference type="Gene3D" id="1.10.10.10">
    <property type="entry name" value="Winged helix-like DNA-binding domain superfamily/Winged helix DNA-binding domain"/>
    <property type="match status" value="1"/>
</dbReference>
<dbReference type="EMBL" id="JAYMFF010000009">
    <property type="protein sequence ID" value="MEC4175823.1"/>
    <property type="molecule type" value="Genomic_DNA"/>
</dbReference>
<dbReference type="SMART" id="SM00849">
    <property type="entry name" value="Lactamase_B"/>
    <property type="match status" value="1"/>
</dbReference>
<evidence type="ECO:0000313" key="2">
    <source>
        <dbReference type="EMBL" id="MEC4175823.1"/>
    </source>
</evidence>
<protein>
    <submittedName>
        <fullName evidence="2">MBL fold metallo-hydrolase</fullName>
    </submittedName>
</protein>
<evidence type="ECO:0000259" key="1">
    <source>
        <dbReference type="SMART" id="SM00849"/>
    </source>
</evidence>
<dbReference type="Pfam" id="PF17778">
    <property type="entry name" value="WHD_BLACT"/>
    <property type="match status" value="1"/>
</dbReference>
<proteinExistence type="predicted"/>
<dbReference type="Gene3D" id="3.60.15.10">
    <property type="entry name" value="Ribonuclease Z/Hydroxyacylglutathione hydrolase-like"/>
    <property type="match status" value="1"/>
</dbReference>
<dbReference type="InterPro" id="IPR001279">
    <property type="entry name" value="Metallo-B-lactamas"/>
</dbReference>
<dbReference type="Pfam" id="PF00753">
    <property type="entry name" value="Lactamase_B"/>
    <property type="match status" value="2"/>
</dbReference>
<organism evidence="2 3">
    <name type="scientific">Adlercreutzia wanghongyangiae</name>
    <dbReference type="NCBI Taxonomy" id="3111451"/>
    <lineage>
        <taxon>Bacteria</taxon>
        <taxon>Bacillati</taxon>
        <taxon>Actinomycetota</taxon>
        <taxon>Coriobacteriia</taxon>
        <taxon>Eggerthellales</taxon>
        <taxon>Eggerthellaceae</taxon>
        <taxon>Adlercreutzia</taxon>
    </lineage>
</organism>